<dbReference type="PANTHER" id="PTHR37049">
    <property type="entry name" value="PEPTIDASE S41 FAMILY PROTEIN"/>
    <property type="match status" value="1"/>
</dbReference>
<keyword evidence="2" id="KW-0732">Signal</keyword>
<evidence type="ECO:0000256" key="2">
    <source>
        <dbReference type="SAM" id="SignalP"/>
    </source>
</evidence>
<feature type="domain" description="CPAF-like PDZ" evidence="4">
    <location>
        <begin position="175"/>
        <end position="298"/>
    </location>
</feature>
<organism evidence="5 6">
    <name type="scientific">Byssothecium circinans</name>
    <dbReference type="NCBI Taxonomy" id="147558"/>
    <lineage>
        <taxon>Eukaryota</taxon>
        <taxon>Fungi</taxon>
        <taxon>Dikarya</taxon>
        <taxon>Ascomycota</taxon>
        <taxon>Pezizomycotina</taxon>
        <taxon>Dothideomycetes</taxon>
        <taxon>Pleosporomycetidae</taxon>
        <taxon>Pleosporales</taxon>
        <taxon>Massarineae</taxon>
        <taxon>Massarinaceae</taxon>
        <taxon>Byssothecium</taxon>
    </lineage>
</organism>
<dbReference type="EMBL" id="ML976981">
    <property type="protein sequence ID" value="KAF1961359.1"/>
    <property type="molecule type" value="Genomic_DNA"/>
</dbReference>
<feature type="region of interest" description="Disordered" evidence="1">
    <location>
        <begin position="344"/>
        <end position="364"/>
    </location>
</feature>
<evidence type="ECO:0000256" key="1">
    <source>
        <dbReference type="SAM" id="MobiDB-lite"/>
    </source>
</evidence>
<reference evidence="5" key="1">
    <citation type="journal article" date="2020" name="Stud. Mycol.">
        <title>101 Dothideomycetes genomes: a test case for predicting lifestyles and emergence of pathogens.</title>
        <authorList>
            <person name="Haridas S."/>
            <person name="Albert R."/>
            <person name="Binder M."/>
            <person name="Bloem J."/>
            <person name="Labutti K."/>
            <person name="Salamov A."/>
            <person name="Andreopoulos B."/>
            <person name="Baker S."/>
            <person name="Barry K."/>
            <person name="Bills G."/>
            <person name="Bluhm B."/>
            <person name="Cannon C."/>
            <person name="Castanera R."/>
            <person name="Culley D."/>
            <person name="Daum C."/>
            <person name="Ezra D."/>
            <person name="Gonzalez J."/>
            <person name="Henrissat B."/>
            <person name="Kuo A."/>
            <person name="Liang C."/>
            <person name="Lipzen A."/>
            <person name="Lutzoni F."/>
            <person name="Magnuson J."/>
            <person name="Mondo S."/>
            <person name="Nolan M."/>
            <person name="Ohm R."/>
            <person name="Pangilinan J."/>
            <person name="Park H.-J."/>
            <person name="Ramirez L."/>
            <person name="Alfaro M."/>
            <person name="Sun H."/>
            <person name="Tritt A."/>
            <person name="Yoshinaga Y."/>
            <person name="Zwiers L.-H."/>
            <person name="Turgeon B."/>
            <person name="Goodwin S."/>
            <person name="Spatafora J."/>
            <person name="Crous P."/>
            <person name="Grigoriev I."/>
        </authorList>
    </citation>
    <scope>NUCLEOTIDE SEQUENCE</scope>
    <source>
        <strain evidence="5">CBS 675.92</strain>
    </source>
</reference>
<dbReference type="GO" id="GO:0008236">
    <property type="term" value="F:serine-type peptidase activity"/>
    <property type="evidence" value="ECO:0007669"/>
    <property type="project" value="InterPro"/>
</dbReference>
<protein>
    <submittedName>
        <fullName evidence="5">Uncharacterized protein</fullName>
    </submittedName>
</protein>
<accession>A0A6A5UBN2</accession>
<feature type="region of interest" description="Disordered" evidence="1">
    <location>
        <begin position="801"/>
        <end position="825"/>
    </location>
</feature>
<keyword evidence="6" id="KW-1185">Reference proteome</keyword>
<feature type="signal peptide" evidence="2">
    <location>
        <begin position="1"/>
        <end position="16"/>
    </location>
</feature>
<dbReference type="GO" id="GO:0006508">
    <property type="term" value="P:proteolysis"/>
    <property type="evidence" value="ECO:0007669"/>
    <property type="project" value="InterPro"/>
</dbReference>
<evidence type="ECO:0000313" key="6">
    <source>
        <dbReference type="Proteomes" id="UP000800035"/>
    </source>
</evidence>
<dbReference type="InterPro" id="IPR056186">
    <property type="entry name" value="PDZ_CPAF-rel"/>
</dbReference>
<dbReference type="OrthoDB" id="27214at2759"/>
<gene>
    <name evidence="5" type="ORF">CC80DRAFT_500635</name>
</gene>
<evidence type="ECO:0000259" key="3">
    <source>
        <dbReference type="Pfam" id="PF03572"/>
    </source>
</evidence>
<feature type="domain" description="Tail specific protease" evidence="3">
    <location>
        <begin position="433"/>
        <end position="645"/>
    </location>
</feature>
<proteinExistence type="predicted"/>
<evidence type="ECO:0000259" key="4">
    <source>
        <dbReference type="Pfam" id="PF23658"/>
    </source>
</evidence>
<dbReference type="AlphaFoldDB" id="A0A6A5UBN2"/>
<dbReference type="Proteomes" id="UP000800035">
    <property type="component" value="Unassembled WGS sequence"/>
</dbReference>
<dbReference type="Pfam" id="PF03572">
    <property type="entry name" value="Peptidase_S41"/>
    <property type="match status" value="1"/>
</dbReference>
<name>A0A6A5UBN2_9PLEO</name>
<dbReference type="Pfam" id="PF23658">
    <property type="entry name" value="PDZ_CPAF_rel"/>
    <property type="match status" value="1"/>
</dbReference>
<sequence>MKGVSSLLATAASVQAQLFVYNLPAPVEDRAPLPTLVKRADFNEPCQRVSASWAAAASSATAASPLPSTVVPAEDAYKCLQTVPVDKDGDLKQLQELKQMLQFHSTLSYLKQGLKDNIEPVDVMGKLDEMAKKLNEGGFKSEYEFQLGIRQLFISTGDFHLRWKADILEPFTFGRAGAALTSLSKDGLAFPEVWLVSDVNRRKRSNMIESQISPIKSINGQDAVKYLQNISTQNQYHDPDARYNRLFINKPRLGAGYLTNNGPFWEDGLYDGPTTELEFKNGTKQALPNVATIERNFDFRGVESGESFFKKFCTGGPSMNEDVVSNSITTSRILSTLTSAAAKSTHTVSKREDRSSLSSKASSAAKSAIEMTPIRGTPTKTISRVSSIATTTRSTAVATATGASGLTGYPKAEFVSDSLAFSGYYLNDTGYDDVAVLAVPDFQPTTRKNIFLGLVQVQKLLRTFFAQTTEKKKNRLVIDLRGNGGGTIDMGFEFFRQLFPTIEPYGGARYRAHDAFKILSASLAAIDANQTVKAINKVVSQKVENDNFVWNNVLNANLSNFKSFDDYYGPYTLNDDTFTSIRRYNFSDHSGGHTTAPDFNLTGYAPVPAPPQPFKSENIVLLQDGSCGSTCAIFAELMREQGKVHTIFIGGRPQAGPAQGVGGSKGVQVLPMDNIQADMIKALERTLDVYGKETAEYMNNTAVGALAATTQLLKRSAHYNSENINGAVNSLNNYRQGDKTDTPLEFVYEAADCRIFDTFESFFDPAVLWKRAVDVKWGEAKCVEGSQGDKTAISVVDGKAFNKQPEGMPKKEPEAKGTPGTPKNAAGMGARVEWMAVVGAAVVFAAGLL</sequence>
<dbReference type="InterPro" id="IPR005151">
    <property type="entry name" value="Tail-specific_protease"/>
</dbReference>
<dbReference type="SUPFAM" id="SSF52096">
    <property type="entry name" value="ClpP/crotonase"/>
    <property type="match status" value="1"/>
</dbReference>
<dbReference type="Gene3D" id="3.90.226.10">
    <property type="entry name" value="2-enoyl-CoA Hydratase, Chain A, domain 1"/>
    <property type="match status" value="1"/>
</dbReference>
<feature type="chain" id="PRO_5025657029" evidence="2">
    <location>
        <begin position="17"/>
        <end position="849"/>
    </location>
</feature>
<dbReference type="InterPro" id="IPR029045">
    <property type="entry name" value="ClpP/crotonase-like_dom_sf"/>
</dbReference>
<dbReference type="InterPro" id="IPR052766">
    <property type="entry name" value="S41A_metabolite_peptidase"/>
</dbReference>
<dbReference type="PANTHER" id="PTHR37049:SF4">
    <property type="entry name" value="RHODANESE DOMAIN-CONTAINING PROTEIN"/>
    <property type="match status" value="1"/>
</dbReference>
<evidence type="ECO:0000313" key="5">
    <source>
        <dbReference type="EMBL" id="KAF1961359.1"/>
    </source>
</evidence>